<proteinExistence type="predicted"/>
<dbReference type="RefSeq" id="WP_199404934.1">
    <property type="nucleotide sequence ID" value="NZ_JAOZFC020000003.1"/>
</dbReference>
<dbReference type="EMBL" id="JAOZFC020000003">
    <property type="protein sequence ID" value="MDF9300739.1"/>
    <property type="molecule type" value="Genomic_DNA"/>
</dbReference>
<comment type="caution">
    <text evidence="2">The sequence shown here is derived from an EMBL/GenBank/DDBJ whole genome shotgun (WGS) entry which is preliminary data.</text>
</comment>
<protein>
    <submittedName>
        <fullName evidence="2">PH domain-containing protein</fullName>
    </submittedName>
</protein>
<accession>A0ABT6D742</accession>
<keyword evidence="3" id="KW-1185">Reference proteome</keyword>
<name>A0ABT6D742_9LACO</name>
<reference evidence="2" key="1">
    <citation type="submission" date="2023-03" db="EMBL/GenBank/DDBJ databases">
        <title>Comparative genomics of Weissella fermenti BK2, and weissella type species.</title>
        <authorList>
            <person name="Lee J.K."/>
            <person name="Baek J.H."/>
            <person name="Kim J.M."/>
            <person name="Choi D.G."/>
            <person name="Jeon C.O."/>
        </authorList>
    </citation>
    <scope>NUCLEOTIDE SEQUENCE</scope>
    <source>
        <strain evidence="2">BK2</strain>
    </source>
</reference>
<evidence type="ECO:0000313" key="3">
    <source>
        <dbReference type="Proteomes" id="UP001146336"/>
    </source>
</evidence>
<evidence type="ECO:0000313" key="2">
    <source>
        <dbReference type="EMBL" id="MDF9300739.1"/>
    </source>
</evidence>
<dbReference type="InterPro" id="IPR027783">
    <property type="entry name" value="Bacterial_PH-related"/>
</dbReference>
<dbReference type="Proteomes" id="UP001146336">
    <property type="component" value="Unassembled WGS sequence"/>
</dbReference>
<sequence>MAINSITFGEQSLTVTVNGIDKMWSFKSELVIPYDHVAGATLDKDVLADYKGIRWPGLSIPGKYAGTFILHGEKTFYNAEVGEDDVIVIQLHDEEYVRLVLSVDNGADVVNQINQRVM</sequence>
<organism evidence="2 3">
    <name type="scientific">Weissella fermenti</name>
    <dbReference type="NCBI Taxonomy" id="2987699"/>
    <lineage>
        <taxon>Bacteria</taxon>
        <taxon>Bacillati</taxon>
        <taxon>Bacillota</taxon>
        <taxon>Bacilli</taxon>
        <taxon>Lactobacillales</taxon>
        <taxon>Lactobacillaceae</taxon>
        <taxon>Weissella</taxon>
    </lineage>
</organism>
<evidence type="ECO:0000259" key="1">
    <source>
        <dbReference type="Pfam" id="PF10882"/>
    </source>
</evidence>
<feature type="domain" description="Bacterial Pleckstrin homology" evidence="1">
    <location>
        <begin position="23"/>
        <end position="116"/>
    </location>
</feature>
<gene>
    <name evidence="2" type="ORF">OIT47_010710</name>
</gene>
<dbReference type="Pfam" id="PF10882">
    <property type="entry name" value="bPH_5"/>
    <property type="match status" value="1"/>
</dbReference>